<evidence type="ECO:0000256" key="2">
    <source>
        <dbReference type="ARBA" id="ARBA00004170"/>
    </source>
</evidence>
<evidence type="ECO:0000256" key="5">
    <source>
        <dbReference type="ARBA" id="ARBA00022598"/>
    </source>
</evidence>
<evidence type="ECO:0000259" key="15">
    <source>
        <dbReference type="Pfam" id="PF00501"/>
    </source>
</evidence>
<proteinExistence type="inferred from homology"/>
<dbReference type="InterPro" id="IPR025110">
    <property type="entry name" value="AMP-bd_C"/>
</dbReference>
<comment type="similarity">
    <text evidence="4">Belongs to the ATP-dependent AMP-binding enzyme family.</text>
</comment>
<comment type="pathway">
    <text evidence="3">Lipid metabolism; fatty acid beta-oxidation.</text>
</comment>
<dbReference type="Pfam" id="PF13193">
    <property type="entry name" value="AMP-binding_C"/>
    <property type="match status" value="1"/>
</dbReference>
<dbReference type="CDD" id="cd05936">
    <property type="entry name" value="FC-FACS_FadD_like"/>
    <property type="match status" value="1"/>
</dbReference>
<evidence type="ECO:0000256" key="12">
    <source>
        <dbReference type="ARBA" id="ARBA00026121"/>
    </source>
</evidence>
<evidence type="ECO:0000256" key="6">
    <source>
        <dbReference type="ARBA" id="ARBA00022741"/>
    </source>
</evidence>
<protein>
    <recommendedName>
        <fullName evidence="13">Long-chain-fatty-acid--CoA ligase</fullName>
        <ecNumber evidence="12">6.2.1.3</ecNumber>
    </recommendedName>
    <alternativeName>
        <fullName evidence="14">Long-chain acyl-CoA synthetase</fullName>
    </alternativeName>
</protein>
<dbReference type="Proteomes" id="UP001310022">
    <property type="component" value="Unassembled WGS sequence"/>
</dbReference>
<keyword evidence="18" id="KW-1185">Reference proteome</keyword>
<dbReference type="RefSeq" id="WP_338236535.1">
    <property type="nucleotide sequence ID" value="NZ_BQKE01000001.1"/>
</dbReference>
<evidence type="ECO:0000259" key="16">
    <source>
        <dbReference type="Pfam" id="PF13193"/>
    </source>
</evidence>
<reference evidence="17 18" key="1">
    <citation type="submission" date="2021-12" db="EMBL/GenBank/DDBJ databases">
        <title>Genome sequencing of bacteria with rrn-lacking chromosome and rrn-plasmid.</title>
        <authorList>
            <person name="Anda M."/>
            <person name="Iwasaki W."/>
        </authorList>
    </citation>
    <scope>NUCLEOTIDE SEQUENCE [LARGE SCALE GENOMIC DNA]</scope>
    <source>
        <strain evidence="17 18">NBRC 15940</strain>
    </source>
</reference>
<dbReference type="GO" id="GO:0005524">
    <property type="term" value="F:ATP binding"/>
    <property type="evidence" value="ECO:0007669"/>
    <property type="project" value="UniProtKB-KW"/>
</dbReference>
<organism evidence="17 18">
    <name type="scientific">Persicobacter diffluens</name>
    <dbReference type="NCBI Taxonomy" id="981"/>
    <lineage>
        <taxon>Bacteria</taxon>
        <taxon>Pseudomonadati</taxon>
        <taxon>Bacteroidota</taxon>
        <taxon>Cytophagia</taxon>
        <taxon>Cytophagales</taxon>
        <taxon>Persicobacteraceae</taxon>
        <taxon>Persicobacter</taxon>
    </lineage>
</organism>
<evidence type="ECO:0000256" key="4">
    <source>
        <dbReference type="ARBA" id="ARBA00006432"/>
    </source>
</evidence>
<dbReference type="FunFam" id="3.40.50.12780:FF:000003">
    <property type="entry name" value="Long-chain-fatty-acid--CoA ligase FadD"/>
    <property type="match status" value="1"/>
</dbReference>
<evidence type="ECO:0000256" key="1">
    <source>
        <dbReference type="ARBA" id="ARBA00001946"/>
    </source>
</evidence>
<comment type="cofactor">
    <cofactor evidence="1">
        <name>Mg(2+)</name>
        <dbReference type="ChEBI" id="CHEBI:18420"/>
    </cofactor>
</comment>
<evidence type="ECO:0000256" key="11">
    <source>
        <dbReference type="ARBA" id="ARBA00023136"/>
    </source>
</evidence>
<keyword evidence="6" id="KW-0547">Nucleotide-binding</keyword>
<keyword evidence="10" id="KW-0443">Lipid metabolism</keyword>
<accession>A0AAN4VVT2</accession>
<evidence type="ECO:0000313" key="18">
    <source>
        <dbReference type="Proteomes" id="UP001310022"/>
    </source>
</evidence>
<dbReference type="Gene3D" id="3.30.300.30">
    <property type="match status" value="1"/>
</dbReference>
<dbReference type="AlphaFoldDB" id="A0AAN4VVT2"/>
<keyword evidence="7" id="KW-0276">Fatty acid metabolism</keyword>
<dbReference type="PANTHER" id="PTHR43767:SF8">
    <property type="entry name" value="LONG-CHAIN-FATTY-ACID--COA LIGASE"/>
    <property type="match status" value="1"/>
</dbReference>
<evidence type="ECO:0000256" key="3">
    <source>
        <dbReference type="ARBA" id="ARBA00005005"/>
    </source>
</evidence>
<dbReference type="PROSITE" id="PS00455">
    <property type="entry name" value="AMP_BINDING"/>
    <property type="match status" value="1"/>
</dbReference>
<comment type="caution">
    <text evidence="17">The sequence shown here is derived from an EMBL/GenBank/DDBJ whole genome shotgun (WGS) entry which is preliminary data.</text>
</comment>
<keyword evidence="9" id="KW-0460">Magnesium</keyword>
<dbReference type="InterPro" id="IPR042099">
    <property type="entry name" value="ANL_N_sf"/>
</dbReference>
<dbReference type="FunFam" id="3.30.300.30:FF:000006">
    <property type="entry name" value="Long-chain-fatty-acid--CoA ligase FadD"/>
    <property type="match status" value="1"/>
</dbReference>
<keyword evidence="5 17" id="KW-0436">Ligase</keyword>
<name>A0AAN4VVT2_9BACT</name>
<comment type="subcellular location">
    <subcellularLocation>
        <location evidence="2">Membrane</location>
        <topology evidence="2">Peripheral membrane protein</topology>
    </subcellularLocation>
</comment>
<dbReference type="InterPro" id="IPR000873">
    <property type="entry name" value="AMP-dep_synth/lig_dom"/>
</dbReference>
<sequence>MNNKPWLQNYPQGVSEHINPAVYTNLIELIEEAVNTYGEKTAFENMGAAMTFNQIDQLSDDFAAYLQQSLGLKKGDRIAIQMPNLLQYPIAMFGALKAGLIVVNTNPLYTTHEMAHQFKDSGAKAIVIVANFASNLEEILADTDIKHVIVTKLGDLLGGLKGNIVNFVVKHIKKMVPPYQLDGHVSFKDALKEGSKLRLEKVELAPEDLAFLQYTGGTTGISKGAMLTHRNIIANMEQNGAWMMTGLVAGKEIVITALPLYHIFALTVNCWLFFKTGGKNILITNPRDLPAFIKELKKHPFSVFTGVNTLFNALLLQKDFLNIDFSNFKVAIGGGMAVQDHVAEKWKKVTGCPLAEGYGLTESSPVVACNPIDGSEKIGTIGMPLPSTDVRIVSDEGKDMDFGEHGEVWVRGPQVMRGYWNRTDETALVMEGDWLKTGDIGYMTVEGYIKLVDRKKEMINVSGFNVYPNEVEAAVTSHPKVAEAGVIGIPDEKSNETVKAFIIKNDPTLTKEEIFTYCKAHLTAYKRPKHIEFLEELPKSNVGKILRRKLKEYEERKSVSV</sequence>
<dbReference type="GO" id="GO:0016020">
    <property type="term" value="C:membrane"/>
    <property type="evidence" value="ECO:0007669"/>
    <property type="project" value="UniProtKB-SubCell"/>
</dbReference>
<keyword evidence="11" id="KW-0472">Membrane</keyword>
<evidence type="ECO:0000256" key="9">
    <source>
        <dbReference type="ARBA" id="ARBA00022842"/>
    </source>
</evidence>
<dbReference type="GO" id="GO:0004467">
    <property type="term" value="F:long-chain fatty acid-CoA ligase activity"/>
    <property type="evidence" value="ECO:0007669"/>
    <property type="project" value="UniProtKB-EC"/>
</dbReference>
<feature type="domain" description="AMP-dependent synthetase/ligase" evidence="15">
    <location>
        <begin position="31"/>
        <end position="420"/>
    </location>
</feature>
<evidence type="ECO:0000256" key="10">
    <source>
        <dbReference type="ARBA" id="ARBA00023098"/>
    </source>
</evidence>
<dbReference type="InterPro" id="IPR050237">
    <property type="entry name" value="ATP-dep_AMP-bd_enzyme"/>
</dbReference>
<dbReference type="PANTHER" id="PTHR43767">
    <property type="entry name" value="LONG-CHAIN-FATTY-ACID--COA LIGASE"/>
    <property type="match status" value="1"/>
</dbReference>
<evidence type="ECO:0000256" key="7">
    <source>
        <dbReference type="ARBA" id="ARBA00022832"/>
    </source>
</evidence>
<evidence type="ECO:0000256" key="8">
    <source>
        <dbReference type="ARBA" id="ARBA00022840"/>
    </source>
</evidence>
<dbReference type="EMBL" id="BQKE01000001">
    <property type="protein sequence ID" value="GJM60876.1"/>
    <property type="molecule type" value="Genomic_DNA"/>
</dbReference>
<gene>
    <name evidence="17" type="primary">fadD_2</name>
    <name evidence="17" type="ORF">PEDI_14280</name>
</gene>
<dbReference type="SUPFAM" id="SSF56801">
    <property type="entry name" value="Acetyl-CoA synthetase-like"/>
    <property type="match status" value="1"/>
</dbReference>
<dbReference type="Gene3D" id="3.40.50.12780">
    <property type="entry name" value="N-terminal domain of ligase-like"/>
    <property type="match status" value="1"/>
</dbReference>
<evidence type="ECO:0000256" key="14">
    <source>
        <dbReference type="ARBA" id="ARBA00042773"/>
    </source>
</evidence>
<dbReference type="EC" id="6.2.1.3" evidence="12"/>
<evidence type="ECO:0000256" key="13">
    <source>
        <dbReference type="ARBA" id="ARBA00039545"/>
    </source>
</evidence>
<feature type="domain" description="AMP-binding enzyme C-terminal" evidence="16">
    <location>
        <begin position="470"/>
        <end position="544"/>
    </location>
</feature>
<keyword evidence="8" id="KW-0067">ATP-binding</keyword>
<dbReference type="InterPro" id="IPR045851">
    <property type="entry name" value="AMP-bd_C_sf"/>
</dbReference>
<dbReference type="InterPro" id="IPR020845">
    <property type="entry name" value="AMP-binding_CS"/>
</dbReference>
<evidence type="ECO:0000313" key="17">
    <source>
        <dbReference type="EMBL" id="GJM60876.1"/>
    </source>
</evidence>
<dbReference type="Pfam" id="PF00501">
    <property type="entry name" value="AMP-binding"/>
    <property type="match status" value="1"/>
</dbReference>